<gene>
    <name evidence="1" type="ORF">D7V20_07960</name>
</gene>
<dbReference type="EMBL" id="RAXT01000011">
    <property type="protein sequence ID" value="RKG38457.1"/>
    <property type="molecule type" value="Genomic_DNA"/>
</dbReference>
<evidence type="ECO:0000313" key="1">
    <source>
        <dbReference type="EMBL" id="RKG38457.1"/>
    </source>
</evidence>
<name>A0A3A8EUC7_9GAMM</name>
<reference evidence="1 2" key="1">
    <citation type="submission" date="2018-09" db="EMBL/GenBank/DDBJ databases">
        <title>The draft genome of Acinetobacter spp. strains.</title>
        <authorList>
            <person name="Qin J."/>
            <person name="Feng Y."/>
            <person name="Zong Z."/>
        </authorList>
    </citation>
    <scope>NUCLEOTIDE SEQUENCE [LARGE SCALE GENOMIC DNA]</scope>
    <source>
        <strain evidence="1 2">WCHAc060115</strain>
    </source>
</reference>
<organism evidence="1 2">
    <name type="scientific">Acinetobacter rongchengensis</name>
    <dbReference type="NCBI Taxonomy" id="2419601"/>
    <lineage>
        <taxon>Bacteria</taxon>
        <taxon>Pseudomonadati</taxon>
        <taxon>Pseudomonadota</taxon>
        <taxon>Gammaproteobacteria</taxon>
        <taxon>Moraxellales</taxon>
        <taxon>Moraxellaceae</taxon>
        <taxon>Acinetobacter</taxon>
    </lineage>
</organism>
<dbReference type="RefSeq" id="WP_120383775.1">
    <property type="nucleotide sequence ID" value="NZ_RAXT01000011.1"/>
</dbReference>
<protein>
    <submittedName>
        <fullName evidence="1">Uncharacterized protein</fullName>
    </submittedName>
</protein>
<keyword evidence="2" id="KW-1185">Reference proteome</keyword>
<proteinExistence type="predicted"/>
<dbReference type="AlphaFoldDB" id="A0A3A8EUC7"/>
<evidence type="ECO:0000313" key="2">
    <source>
        <dbReference type="Proteomes" id="UP000280405"/>
    </source>
</evidence>
<sequence>MEKEISELYRLFKKYKLAPDFASRCSPYGERREVAKYLEHKSLHHIEMEVVDYCLKAIYTMGDEQDLKYFLPRLIESMVIDHSLVNSWSLFKKLKMSGFEQWETVEQKLIYKICEQHFILKLNGQSDGMLSSMLDDYVELFDLEPFY</sequence>
<dbReference type="OrthoDB" id="7559101at2"/>
<dbReference type="Proteomes" id="UP000280405">
    <property type="component" value="Unassembled WGS sequence"/>
</dbReference>
<comment type="caution">
    <text evidence="1">The sequence shown here is derived from an EMBL/GenBank/DDBJ whole genome shotgun (WGS) entry which is preliminary data.</text>
</comment>
<accession>A0A3A8EUC7</accession>